<proteinExistence type="predicted"/>
<reference evidence="1 2" key="1">
    <citation type="submission" date="2024-01" db="EMBL/GenBank/DDBJ databases">
        <title>Genome assemblies of Stephania.</title>
        <authorList>
            <person name="Yang L."/>
        </authorList>
    </citation>
    <scope>NUCLEOTIDE SEQUENCE [LARGE SCALE GENOMIC DNA]</scope>
    <source>
        <strain evidence="1">QJT</strain>
        <tissue evidence="1">Leaf</tissue>
    </source>
</reference>
<name>A0AAP0PEA2_9MAGN</name>
<dbReference type="AlphaFoldDB" id="A0AAP0PEA2"/>
<protein>
    <submittedName>
        <fullName evidence="1">Uncharacterized protein</fullName>
    </submittedName>
</protein>
<dbReference type="Proteomes" id="UP001417504">
    <property type="component" value="Unassembled WGS sequence"/>
</dbReference>
<organism evidence="1 2">
    <name type="scientific">Stephania japonica</name>
    <dbReference type="NCBI Taxonomy" id="461633"/>
    <lineage>
        <taxon>Eukaryota</taxon>
        <taxon>Viridiplantae</taxon>
        <taxon>Streptophyta</taxon>
        <taxon>Embryophyta</taxon>
        <taxon>Tracheophyta</taxon>
        <taxon>Spermatophyta</taxon>
        <taxon>Magnoliopsida</taxon>
        <taxon>Ranunculales</taxon>
        <taxon>Menispermaceae</taxon>
        <taxon>Menispermoideae</taxon>
        <taxon>Cissampelideae</taxon>
        <taxon>Stephania</taxon>
    </lineage>
</organism>
<dbReference type="EMBL" id="JBBNAE010000003">
    <property type="protein sequence ID" value="KAK9137651.1"/>
    <property type="molecule type" value="Genomic_DNA"/>
</dbReference>
<keyword evidence="2" id="KW-1185">Reference proteome</keyword>
<accession>A0AAP0PEA2</accession>
<evidence type="ECO:0000313" key="2">
    <source>
        <dbReference type="Proteomes" id="UP001417504"/>
    </source>
</evidence>
<gene>
    <name evidence="1" type="ORF">Sjap_008245</name>
</gene>
<comment type="caution">
    <text evidence="1">The sequence shown here is derived from an EMBL/GenBank/DDBJ whole genome shotgun (WGS) entry which is preliminary data.</text>
</comment>
<evidence type="ECO:0000313" key="1">
    <source>
        <dbReference type="EMBL" id="KAK9137651.1"/>
    </source>
</evidence>
<sequence>MAPSCRSVTLRRAFQRDRGNQTDTEFAIPSASRQKAYKRNAWHLLAEVSLSEERFKEMEWKPWNFLNLPIDYKTLDIFSIYEEQSSLRAVDKQVEQREDRRLPLSQRCNTASIVYKDKIEDVIQCRAQLSLFHAESTFKGYNKFLLETEQDMYLTEQELDQWIQRKDKEAEEEIKLILQKRSAKTMSAIPLNSVEVKDEEYWSDHEESEGELDVYHPPSHSVVHLFSFLSEHNNDHEVVDRSPEVWTVARSDAEGYCTDGLFDSQVKRSALLNPGRKNIQNRVFICGIQIAGEFVSKYTPTIGQLGSSIAMCQFINGPACHQLTFQLIRARHDAENVYTGWEESTHGAKRLEELIGCVICCCYTCFLPILNWKLRSVVWVLGGWEGILIPAAFDLFGERAMLVNIVWE</sequence>